<sequence length="283" mass="29036">MTRPMTRPTSRRRWAALVVPLLLLPGLAACSSDDADEDASSGSGTPPEPGAGADDSPAAAERFAALPASSIEAAVLQDMSEVTTVRARVRATHLGLPVDAQVAVGEEGACLGTLTAGSGTAEVLRPTRMVSGIGDSEDVYGAFDAPFLEEVGFTAEQADAVVAAAAGRWVLLDPLSGLTDIALVCQALDDTRDGRLLGGEDATTEVTGLEQVDDQPVLGLERTGEEGPVSLVVAATGEHRFVRVVTPRDGSPATVDELAYDEEVVVPDPAARGVVPAAEVGLD</sequence>
<evidence type="ECO:0000256" key="2">
    <source>
        <dbReference type="SAM" id="SignalP"/>
    </source>
</evidence>
<accession>A0AAJ1X314</accession>
<gene>
    <name evidence="3" type="ORF">QE405_003685</name>
</gene>
<evidence type="ECO:0000313" key="3">
    <source>
        <dbReference type="EMBL" id="MDQ1106401.1"/>
    </source>
</evidence>
<evidence type="ECO:0000313" key="4">
    <source>
        <dbReference type="Proteomes" id="UP001239215"/>
    </source>
</evidence>
<feature type="region of interest" description="Disordered" evidence="1">
    <location>
        <begin position="32"/>
        <end position="57"/>
    </location>
</feature>
<comment type="caution">
    <text evidence="3">The sequence shown here is derived from an EMBL/GenBank/DDBJ whole genome shotgun (WGS) entry which is preliminary data.</text>
</comment>
<dbReference type="EMBL" id="JAUTAN010000001">
    <property type="protein sequence ID" value="MDQ1106401.1"/>
    <property type="molecule type" value="Genomic_DNA"/>
</dbReference>
<proteinExistence type="predicted"/>
<reference evidence="3" key="1">
    <citation type="submission" date="2023-07" db="EMBL/GenBank/DDBJ databases">
        <title>Functional and genomic diversity of the sorghum phyllosphere microbiome.</title>
        <authorList>
            <person name="Shade A."/>
        </authorList>
    </citation>
    <scope>NUCLEOTIDE SEQUENCE</scope>
    <source>
        <strain evidence="3">SORGH_AS_1067</strain>
    </source>
</reference>
<dbReference type="AlphaFoldDB" id="A0AAJ1X314"/>
<feature type="signal peptide" evidence="2">
    <location>
        <begin position="1"/>
        <end position="28"/>
    </location>
</feature>
<keyword evidence="2" id="KW-0732">Signal</keyword>
<feature type="chain" id="PRO_5042480058" description="LppX_LprAFG lipoprotein" evidence="2">
    <location>
        <begin position="29"/>
        <end position="283"/>
    </location>
</feature>
<evidence type="ECO:0008006" key="5">
    <source>
        <dbReference type="Google" id="ProtNLM"/>
    </source>
</evidence>
<evidence type="ECO:0000256" key="1">
    <source>
        <dbReference type="SAM" id="MobiDB-lite"/>
    </source>
</evidence>
<organism evidence="3 4">
    <name type="scientific">Nocardioides zeae</name>
    <dbReference type="NCBI Taxonomy" id="1457234"/>
    <lineage>
        <taxon>Bacteria</taxon>
        <taxon>Bacillati</taxon>
        <taxon>Actinomycetota</taxon>
        <taxon>Actinomycetes</taxon>
        <taxon>Propionibacteriales</taxon>
        <taxon>Nocardioidaceae</taxon>
        <taxon>Nocardioides</taxon>
    </lineage>
</organism>
<name>A0AAJ1X314_9ACTN</name>
<protein>
    <recommendedName>
        <fullName evidence="5">LppX_LprAFG lipoprotein</fullName>
    </recommendedName>
</protein>
<dbReference type="PROSITE" id="PS51257">
    <property type="entry name" value="PROKAR_LIPOPROTEIN"/>
    <property type="match status" value="1"/>
</dbReference>
<dbReference type="Proteomes" id="UP001239215">
    <property type="component" value="Unassembled WGS sequence"/>
</dbReference>